<name>A0AAD9XZG8_COLKA</name>
<dbReference type="Proteomes" id="UP001281614">
    <property type="component" value="Unassembled WGS sequence"/>
</dbReference>
<feature type="compositionally biased region" description="Polar residues" evidence="1">
    <location>
        <begin position="118"/>
        <end position="129"/>
    </location>
</feature>
<feature type="region of interest" description="Disordered" evidence="1">
    <location>
        <begin position="112"/>
        <end position="139"/>
    </location>
</feature>
<reference evidence="2" key="1">
    <citation type="submission" date="2023-02" db="EMBL/GenBank/DDBJ databases">
        <title>Colletotrichum kahawae CIFC_Que2 genome sequencing and assembly.</title>
        <authorList>
            <person name="Baroncelli R."/>
        </authorList>
    </citation>
    <scope>NUCLEOTIDE SEQUENCE</scope>
    <source>
        <strain evidence="2">CIFC_Que2</strain>
    </source>
</reference>
<evidence type="ECO:0000256" key="1">
    <source>
        <dbReference type="SAM" id="MobiDB-lite"/>
    </source>
</evidence>
<sequence length="168" mass="17600">MGMGGGEGTARGRATAHRADEGQRGNQNWIGKSARYAPWTGEAQGVEFYRRGSRTDLVKTDRGAGEFGPVETSRSIPAGEADQVNGGDDHDVTTETAKARCGRATWATAKRLRAQEKAQGSESTNSIPNAATAGDGSETTSRVAIGNFQMPALLFLGPRGCVSRKASG</sequence>
<protein>
    <submittedName>
        <fullName evidence="2">Uncharacterized protein</fullName>
    </submittedName>
</protein>
<keyword evidence="3" id="KW-1185">Reference proteome</keyword>
<dbReference type="AlphaFoldDB" id="A0AAD9XZG8"/>
<evidence type="ECO:0000313" key="2">
    <source>
        <dbReference type="EMBL" id="KAK2731344.1"/>
    </source>
</evidence>
<proteinExistence type="predicted"/>
<feature type="region of interest" description="Disordered" evidence="1">
    <location>
        <begin position="1"/>
        <end position="29"/>
    </location>
</feature>
<organism evidence="2 3">
    <name type="scientific">Colletotrichum kahawae</name>
    <name type="common">Coffee berry disease fungus</name>
    <dbReference type="NCBI Taxonomy" id="34407"/>
    <lineage>
        <taxon>Eukaryota</taxon>
        <taxon>Fungi</taxon>
        <taxon>Dikarya</taxon>
        <taxon>Ascomycota</taxon>
        <taxon>Pezizomycotina</taxon>
        <taxon>Sordariomycetes</taxon>
        <taxon>Hypocreomycetidae</taxon>
        <taxon>Glomerellales</taxon>
        <taxon>Glomerellaceae</taxon>
        <taxon>Colletotrichum</taxon>
        <taxon>Colletotrichum gloeosporioides species complex</taxon>
    </lineage>
</organism>
<evidence type="ECO:0000313" key="3">
    <source>
        <dbReference type="Proteomes" id="UP001281614"/>
    </source>
</evidence>
<feature type="region of interest" description="Disordered" evidence="1">
    <location>
        <begin position="52"/>
        <end position="92"/>
    </location>
</feature>
<accession>A0AAD9XZG8</accession>
<gene>
    <name evidence="2" type="ORF">CKAH01_08992</name>
</gene>
<comment type="caution">
    <text evidence="2">The sequence shown here is derived from an EMBL/GenBank/DDBJ whole genome shotgun (WGS) entry which is preliminary data.</text>
</comment>
<dbReference type="EMBL" id="VYYT01000588">
    <property type="protein sequence ID" value="KAK2731344.1"/>
    <property type="molecule type" value="Genomic_DNA"/>
</dbReference>
<feature type="compositionally biased region" description="Basic and acidic residues" evidence="1">
    <location>
        <begin position="52"/>
        <end position="64"/>
    </location>
</feature>